<dbReference type="Pfam" id="PF03031">
    <property type="entry name" value="NIF"/>
    <property type="match status" value="1"/>
</dbReference>
<evidence type="ECO:0000313" key="4">
    <source>
        <dbReference type="Proteomes" id="UP001470230"/>
    </source>
</evidence>
<proteinExistence type="inferred from homology"/>
<dbReference type="InterPro" id="IPR023214">
    <property type="entry name" value="HAD_sf"/>
</dbReference>
<dbReference type="PROSITE" id="PS50969">
    <property type="entry name" value="FCP1"/>
    <property type="match status" value="1"/>
</dbReference>
<dbReference type="CDD" id="cd07521">
    <property type="entry name" value="HAD_FCP1-like"/>
    <property type="match status" value="1"/>
</dbReference>
<sequence>MENLQMPQDLQENGKPVIVLDLDDTIISSSLIKMKPSSFSVKVGNRRYAYINTRPGFHEFIKEIKNKFEVFFFTASTKAYGNQIIDIISPDTPSSHRLFRNSCENISGYLVKDLRKINRPLNKIILIDDLQGSALLQPENLVHITSWYDDENDTVLLNQLLPILQRIEKSNNLSTTFKKIISQETGHYNDLSSF</sequence>
<reference evidence="3 4" key="1">
    <citation type="submission" date="2024-04" db="EMBL/GenBank/DDBJ databases">
        <title>Tritrichomonas musculus Genome.</title>
        <authorList>
            <person name="Alves-Ferreira E."/>
            <person name="Grigg M."/>
            <person name="Lorenzi H."/>
            <person name="Galac M."/>
        </authorList>
    </citation>
    <scope>NUCLEOTIDE SEQUENCE [LARGE SCALE GENOMIC DNA]</scope>
    <source>
        <strain evidence="3 4">EAF2021</strain>
    </source>
</reference>
<dbReference type="SMART" id="SM00577">
    <property type="entry name" value="CPDc"/>
    <property type="match status" value="1"/>
</dbReference>
<comment type="function">
    <text evidence="1">Essential component of the TIM23 complex, a complex that mediates the translocation of transit peptide-containing proteins across the mitochondrial inner membrane.</text>
</comment>
<keyword evidence="1" id="KW-0496">Mitochondrion</keyword>
<evidence type="ECO:0000313" key="3">
    <source>
        <dbReference type="EMBL" id="KAK8896517.1"/>
    </source>
</evidence>
<keyword evidence="4" id="KW-1185">Reference proteome</keyword>
<keyword evidence="1" id="KW-0653">Protein transport</keyword>
<protein>
    <recommendedName>
        <fullName evidence="1">Mitochondrial import inner membrane translocase subunit TIM50</fullName>
    </recommendedName>
</protein>
<accession>A0ABR2L020</accession>
<comment type="subunit">
    <text evidence="1">Component of the TIM23 complex.</text>
</comment>
<name>A0ABR2L020_9EUKA</name>
<dbReference type="EMBL" id="JAPFFF010000002">
    <property type="protein sequence ID" value="KAK8896517.1"/>
    <property type="molecule type" value="Genomic_DNA"/>
</dbReference>
<dbReference type="Gene3D" id="3.40.50.1000">
    <property type="entry name" value="HAD superfamily/HAD-like"/>
    <property type="match status" value="1"/>
</dbReference>
<comment type="subcellular location">
    <subcellularLocation>
        <location evidence="1">Mitochondrion inner membrane</location>
        <topology evidence="1">Single-pass membrane protein</topology>
    </subcellularLocation>
</comment>
<keyword evidence="1" id="KW-0811">Translocation</keyword>
<gene>
    <name evidence="3" type="ORF">M9Y10_014425</name>
</gene>
<dbReference type="InterPro" id="IPR036412">
    <property type="entry name" value="HAD-like_sf"/>
</dbReference>
<feature type="domain" description="FCP1 homology" evidence="2">
    <location>
        <begin position="11"/>
        <end position="167"/>
    </location>
</feature>
<dbReference type="InterPro" id="IPR004274">
    <property type="entry name" value="FCP1_dom"/>
</dbReference>
<evidence type="ECO:0000256" key="1">
    <source>
        <dbReference type="RuleBase" id="RU365079"/>
    </source>
</evidence>
<dbReference type="Proteomes" id="UP001470230">
    <property type="component" value="Unassembled WGS sequence"/>
</dbReference>
<evidence type="ECO:0000259" key="2">
    <source>
        <dbReference type="PROSITE" id="PS50969"/>
    </source>
</evidence>
<comment type="caution">
    <text evidence="3">The sequence shown here is derived from an EMBL/GenBank/DDBJ whole genome shotgun (WGS) entry which is preliminary data.</text>
</comment>
<organism evidence="3 4">
    <name type="scientific">Tritrichomonas musculus</name>
    <dbReference type="NCBI Taxonomy" id="1915356"/>
    <lineage>
        <taxon>Eukaryota</taxon>
        <taxon>Metamonada</taxon>
        <taxon>Parabasalia</taxon>
        <taxon>Tritrichomonadida</taxon>
        <taxon>Tritrichomonadidae</taxon>
        <taxon>Tritrichomonas</taxon>
    </lineage>
</organism>
<dbReference type="SUPFAM" id="SSF56784">
    <property type="entry name" value="HAD-like"/>
    <property type="match status" value="1"/>
</dbReference>
<dbReference type="PANTHER" id="PTHR12210">
    <property type="entry name" value="DULLARD PROTEIN PHOSPHATASE"/>
    <property type="match status" value="1"/>
</dbReference>
<dbReference type="InterPro" id="IPR050365">
    <property type="entry name" value="TIM50"/>
</dbReference>
<keyword evidence="1" id="KW-0809">Transit peptide</keyword>
<comment type="similarity">
    <text evidence="1">Belongs to the TIM50 family.</text>
</comment>
<keyword evidence="1" id="KW-0813">Transport</keyword>